<organism evidence="1 2">
    <name type="scientific">Glossina palpalis gambiensis</name>
    <dbReference type="NCBI Taxonomy" id="67801"/>
    <lineage>
        <taxon>Eukaryota</taxon>
        <taxon>Metazoa</taxon>
        <taxon>Ecdysozoa</taxon>
        <taxon>Arthropoda</taxon>
        <taxon>Hexapoda</taxon>
        <taxon>Insecta</taxon>
        <taxon>Pterygota</taxon>
        <taxon>Neoptera</taxon>
        <taxon>Endopterygota</taxon>
        <taxon>Diptera</taxon>
        <taxon>Brachycera</taxon>
        <taxon>Muscomorpha</taxon>
        <taxon>Hippoboscoidea</taxon>
        <taxon>Glossinidae</taxon>
        <taxon>Glossina</taxon>
    </lineage>
</organism>
<evidence type="ECO:0000313" key="1">
    <source>
        <dbReference type="EnsemblMetazoa" id="GPPI009437-PA"/>
    </source>
</evidence>
<reference evidence="2" key="1">
    <citation type="submission" date="2015-01" db="EMBL/GenBank/DDBJ databases">
        <authorList>
            <person name="Aksoy S."/>
            <person name="Warren W."/>
            <person name="Wilson R.K."/>
        </authorList>
    </citation>
    <scope>NUCLEOTIDE SEQUENCE [LARGE SCALE GENOMIC DNA]</scope>
    <source>
        <strain evidence="2">IAEA</strain>
    </source>
</reference>
<reference evidence="1" key="2">
    <citation type="submission" date="2020-05" db="UniProtKB">
        <authorList>
            <consortium name="EnsemblMetazoa"/>
        </authorList>
    </citation>
    <scope>IDENTIFICATION</scope>
    <source>
        <strain evidence="1">IAEA</strain>
    </source>
</reference>
<name>A0A1B0AUV0_9MUSC</name>
<sequence length="119" mass="13050">MAITNHPNDGQCLAAIVPTQSSSALPYVFYDPYSQSTEQTALLEDGSNQTKQEDAKIINADKLDLPATANSSTDICLSTASLCDRSGRNFQFPENFRHDELKFSKPISRLANGWSTTGY</sequence>
<dbReference type="Proteomes" id="UP000092460">
    <property type="component" value="Unassembled WGS sequence"/>
</dbReference>
<dbReference type="EnsemblMetazoa" id="GPPI009437-RA">
    <property type="protein sequence ID" value="GPPI009437-PA"/>
    <property type="gene ID" value="GPPI009437"/>
</dbReference>
<proteinExistence type="predicted"/>
<evidence type="ECO:0000313" key="2">
    <source>
        <dbReference type="Proteomes" id="UP000092460"/>
    </source>
</evidence>
<dbReference type="EMBL" id="JXJN01003737">
    <property type="status" value="NOT_ANNOTATED_CDS"/>
    <property type="molecule type" value="Genomic_DNA"/>
</dbReference>
<keyword evidence="2" id="KW-1185">Reference proteome</keyword>
<protein>
    <submittedName>
        <fullName evidence="1">Uncharacterized protein</fullName>
    </submittedName>
</protein>
<dbReference type="VEuPathDB" id="VectorBase:GPPI009437"/>
<dbReference type="AlphaFoldDB" id="A0A1B0AUV0"/>
<accession>A0A1B0AUV0</accession>